<accession>A0AAX1ULD2</accession>
<gene>
    <name evidence="1" type="ORF">D1114_09560</name>
</gene>
<comment type="caution">
    <text evidence="1">The sequence shown here is derived from an EMBL/GenBank/DDBJ whole genome shotgun (WGS) entry which is preliminary data.</text>
</comment>
<dbReference type="AlphaFoldDB" id="A0AAX1ULD2"/>
<sequence>MAELRGLAPGLSVVGYGMWTALGPDGPTTVAGLDARLVVSQSGDLREPLTGAALPCFRLAAQHWWAGPSFLSEMLLPVLGECAEQLAALPAPLRRPASEVPVLIAVAPRGRPARPDDLEARLLAELEARLGPLPEGSAVVGAGRVGLPHLIARAARQAGRHPVQILIGVESFLMQEIVDHYADRHRLLSEENSSGFVPGEAAAALIVAPRGMAPGLALKGLGAGREPSGAGGSRDAPVTGEGLTDAIRAALAAAEIPLFDIPIFLGDLNGEHFKFKEAMIATMRLDRLPPENVSRRPRGHPEHWNAIEGLGEIGAALMPAQLGWAFEAARGGRLPQGRALAFAGEDDGARVAIVAAAAGGPVR</sequence>
<name>A0AAX1ULD2_CERSP</name>
<organism evidence="1 2">
    <name type="scientific">Cereibacter sphaeroides</name>
    <name type="common">Rhodobacter sphaeroides</name>
    <dbReference type="NCBI Taxonomy" id="1063"/>
    <lineage>
        <taxon>Bacteria</taxon>
        <taxon>Pseudomonadati</taxon>
        <taxon>Pseudomonadota</taxon>
        <taxon>Alphaproteobacteria</taxon>
        <taxon>Rhodobacterales</taxon>
        <taxon>Paracoccaceae</taxon>
        <taxon>Cereibacter</taxon>
    </lineage>
</organism>
<dbReference type="Proteomes" id="UP000266305">
    <property type="component" value="Unassembled WGS sequence"/>
</dbReference>
<evidence type="ECO:0000313" key="1">
    <source>
        <dbReference type="EMBL" id="RHZ95434.1"/>
    </source>
</evidence>
<dbReference type="EMBL" id="QWGP01000008">
    <property type="protein sequence ID" value="RHZ95434.1"/>
    <property type="molecule type" value="Genomic_DNA"/>
</dbReference>
<dbReference type="RefSeq" id="WP_119000001.1">
    <property type="nucleotide sequence ID" value="NZ_QWGP01000008.1"/>
</dbReference>
<evidence type="ECO:0000313" key="2">
    <source>
        <dbReference type="Proteomes" id="UP000266305"/>
    </source>
</evidence>
<dbReference type="NCBIfam" id="NF004798">
    <property type="entry name" value="PRK06147.1"/>
    <property type="match status" value="1"/>
</dbReference>
<reference evidence="1 2" key="1">
    <citation type="submission" date="2018-08" db="EMBL/GenBank/DDBJ databases">
        <title>Draft genome sequence of Rhodobacter sphaeroides FY.</title>
        <authorList>
            <person name="Rayyan A."/>
            <person name="Meyer T.E."/>
            <person name="Kyndt J.A."/>
        </authorList>
    </citation>
    <scope>NUCLEOTIDE SEQUENCE [LARGE SCALE GENOMIC DNA]</scope>
    <source>
        <strain evidence="1 2">FY</strain>
    </source>
</reference>
<protein>
    <submittedName>
        <fullName evidence="1">3-oxoacyl-ACP synthase</fullName>
    </submittedName>
</protein>
<proteinExistence type="predicted"/>